<feature type="compositionally biased region" description="Low complexity" evidence="1">
    <location>
        <begin position="51"/>
        <end position="64"/>
    </location>
</feature>
<name>A0A9X2Z8J0_9MYCO</name>
<feature type="compositionally biased region" description="Low complexity" evidence="1">
    <location>
        <begin position="125"/>
        <end position="263"/>
    </location>
</feature>
<keyword evidence="2" id="KW-0812">Transmembrane</keyword>
<feature type="signal peptide" evidence="3">
    <location>
        <begin position="1"/>
        <end position="37"/>
    </location>
</feature>
<comment type="caution">
    <text evidence="4">The sequence shown here is derived from an EMBL/GenBank/DDBJ whole genome shotgun (WGS) entry which is preliminary data.</text>
</comment>
<feature type="region of interest" description="Disordered" evidence="1">
    <location>
        <begin position="36"/>
        <end position="264"/>
    </location>
</feature>
<evidence type="ECO:0000313" key="4">
    <source>
        <dbReference type="EMBL" id="MCV7423851.1"/>
    </source>
</evidence>
<proteinExistence type="predicted"/>
<dbReference type="AlphaFoldDB" id="A0A9X2Z8J0"/>
<feature type="transmembrane region" description="Helical" evidence="2">
    <location>
        <begin position="545"/>
        <end position="567"/>
    </location>
</feature>
<organism evidence="4 5">
    <name type="scientific">Mycobacterium yunnanensis</name>
    <dbReference type="NCBI Taxonomy" id="368477"/>
    <lineage>
        <taxon>Bacteria</taxon>
        <taxon>Bacillati</taxon>
        <taxon>Actinomycetota</taxon>
        <taxon>Actinomycetes</taxon>
        <taxon>Mycobacteriales</taxon>
        <taxon>Mycobacteriaceae</taxon>
        <taxon>Mycobacterium</taxon>
    </lineage>
</organism>
<reference evidence="4" key="1">
    <citation type="submission" date="2020-07" db="EMBL/GenBank/DDBJ databases">
        <authorList>
            <person name="Pettersson B.M.F."/>
            <person name="Behra P.R.K."/>
            <person name="Ramesh M."/>
            <person name="Das S."/>
            <person name="Dasgupta S."/>
            <person name="Kirsebom L.A."/>
        </authorList>
    </citation>
    <scope>NUCLEOTIDE SEQUENCE</scope>
    <source>
        <strain evidence="4">DSM 44838</strain>
    </source>
</reference>
<reference evidence="4" key="2">
    <citation type="journal article" date="2022" name="BMC Genomics">
        <title>Comparative genome analysis of mycobacteria focusing on tRNA and non-coding RNA.</title>
        <authorList>
            <person name="Behra P.R.K."/>
            <person name="Pettersson B.M.F."/>
            <person name="Ramesh M."/>
            <person name="Das S."/>
            <person name="Dasgupta S."/>
            <person name="Kirsebom L.A."/>
        </authorList>
    </citation>
    <scope>NUCLEOTIDE SEQUENCE</scope>
    <source>
        <strain evidence="4">DSM 44838</strain>
    </source>
</reference>
<evidence type="ECO:0000313" key="5">
    <source>
        <dbReference type="Proteomes" id="UP001141629"/>
    </source>
</evidence>
<keyword evidence="2" id="KW-0472">Membrane</keyword>
<accession>A0A9X2Z8J0</accession>
<keyword evidence="2" id="KW-1133">Transmembrane helix</keyword>
<evidence type="ECO:0000256" key="1">
    <source>
        <dbReference type="SAM" id="MobiDB-lite"/>
    </source>
</evidence>
<evidence type="ECO:0000256" key="2">
    <source>
        <dbReference type="SAM" id="Phobius"/>
    </source>
</evidence>
<keyword evidence="5" id="KW-1185">Reference proteome</keyword>
<feature type="compositionally biased region" description="Low complexity" evidence="1">
    <location>
        <begin position="73"/>
        <end position="95"/>
    </location>
</feature>
<gene>
    <name evidence="4" type="ORF">H7K45_25180</name>
</gene>
<keyword evidence="3" id="KW-0732">Signal</keyword>
<sequence>MGAPLKICSARTACAVLASGVVISLTALTGGVAPAFAKPGDDPSVPTTTIVPEPVAPQAPQEQPAKPDKPVEKAPAADVPAAVPTAEAPPVAVQPSAEPTVDAPKQTRAPEPVAPEPAPEPDPTPASTAPAPQREAPVTSTTKSPTTSTPAATSAPAPSSSSATAPSAANPSSAASTAPETTGSSAAAKTDPAAPSSAGESPESSSASTTAGRPSDSESSSSESSSESSTTSSAEGSGSEQRSSESSKSSESSSGSSSEFSSSAAAFPKVIEKVAPQTLEAPEADVQVAKTAKVVEEKPTVAAPQDIQNVARIIDLPNRDLDPLDLNRRRDDDQVRLAGGWDRNVRQWRPDWVQYDEFYRPVLSNPYRDPVRIVYVYQNAPRVAFIPPLGRIVLEVAQYAAYSFTAVVTNTINQAVNVAVGSFFGGGFFPGVGLPLPPPPPALVNYANVPVQVRYPDATYQPFRVSKIVDVGPDRQFGEQKVLLDGVTPAWGEWRQTPSGERSFEVHKTQQFPGLDDPRPGPLPGDYQLTLASDESPSGMNKRDVYLIAVAVACGALSIGAVALAVFMGRRRRPLH</sequence>
<dbReference type="EMBL" id="JACKVK010000013">
    <property type="protein sequence ID" value="MCV7423851.1"/>
    <property type="molecule type" value="Genomic_DNA"/>
</dbReference>
<feature type="chain" id="PRO_5040929249" evidence="3">
    <location>
        <begin position="38"/>
        <end position="576"/>
    </location>
</feature>
<evidence type="ECO:0000256" key="3">
    <source>
        <dbReference type="SAM" id="SignalP"/>
    </source>
</evidence>
<dbReference type="Proteomes" id="UP001141629">
    <property type="component" value="Unassembled WGS sequence"/>
</dbReference>
<feature type="compositionally biased region" description="Pro residues" evidence="1">
    <location>
        <begin position="112"/>
        <end position="124"/>
    </location>
</feature>
<protein>
    <submittedName>
        <fullName evidence="4">Uncharacterized protein</fullName>
    </submittedName>
</protein>